<comment type="caution">
    <text evidence="2">The sequence shown here is derived from an EMBL/GenBank/DDBJ whole genome shotgun (WGS) entry which is preliminary data.</text>
</comment>
<dbReference type="HOGENOM" id="CLU_2091851_0_0_10"/>
<dbReference type="PANTHER" id="PTHR43465">
    <property type="entry name" value="DUF1680 DOMAIN PROTEIN (AFU_ORTHOLOGUE AFUA_1G08910)"/>
    <property type="match status" value="1"/>
</dbReference>
<name>B3JNH0_9BACT</name>
<accession>B3JNH0</accession>
<dbReference type="STRING" id="470145.BACCOP_03483"/>
<evidence type="ECO:0000313" key="3">
    <source>
        <dbReference type="Proteomes" id="UP000003146"/>
    </source>
</evidence>
<dbReference type="eggNOG" id="COG3533">
    <property type="taxonomic scope" value="Bacteria"/>
</dbReference>
<sequence length="116" mass="12994">MDNLRKTGNYLNGVKDELPFPHRFVASDLYKVMEGAAYLLTLEKDLALEHTMDSIIDLIGNAQEEDGYLYEAHTTGVSASHEHWGGAGMGDKPYSWVVHSHELYNMGHMYEGANCC</sequence>
<dbReference type="Pfam" id="PF07944">
    <property type="entry name" value="Beta-AFase-like_GH127_cat"/>
    <property type="match status" value="1"/>
</dbReference>
<dbReference type="InterPro" id="IPR012878">
    <property type="entry name" value="Beta-AFase-like_GH127_cat"/>
</dbReference>
<organism evidence="2 3">
    <name type="scientific">Phocaeicola coprocola DSM 17136</name>
    <dbReference type="NCBI Taxonomy" id="470145"/>
    <lineage>
        <taxon>Bacteria</taxon>
        <taxon>Pseudomonadati</taxon>
        <taxon>Bacteroidota</taxon>
        <taxon>Bacteroidia</taxon>
        <taxon>Bacteroidales</taxon>
        <taxon>Bacteroidaceae</taxon>
        <taxon>Phocaeicola</taxon>
    </lineage>
</organism>
<feature type="domain" description="Non-reducing end beta-L-arabinofuranosidase-like GH127 catalytic" evidence="1">
    <location>
        <begin position="25"/>
        <end position="113"/>
    </location>
</feature>
<dbReference type="PANTHER" id="PTHR43465:SF2">
    <property type="entry name" value="DUF1680 DOMAIN PROTEIN (AFU_ORTHOLOGUE AFUA_1G08910)"/>
    <property type="match status" value="1"/>
</dbReference>
<dbReference type="AlphaFoldDB" id="B3JNH0"/>
<evidence type="ECO:0000259" key="1">
    <source>
        <dbReference type="Pfam" id="PF07944"/>
    </source>
</evidence>
<dbReference type="EMBL" id="ABIY02000118">
    <property type="protein sequence ID" value="EDU99385.1"/>
    <property type="molecule type" value="Genomic_DNA"/>
</dbReference>
<evidence type="ECO:0000313" key="2">
    <source>
        <dbReference type="EMBL" id="EDU99385.1"/>
    </source>
</evidence>
<dbReference type="Proteomes" id="UP000003146">
    <property type="component" value="Unassembled WGS sequence"/>
</dbReference>
<gene>
    <name evidence="2" type="ORF">BACCOP_03483</name>
</gene>
<reference evidence="2 3" key="1">
    <citation type="submission" date="2008-04" db="EMBL/GenBank/DDBJ databases">
        <title>Draft genome sequence of Bacteroides coprocola (DSM 17136).</title>
        <authorList>
            <person name="Sudarsanam P."/>
            <person name="Ley R."/>
            <person name="Guruge J."/>
            <person name="Turnbaugh P.J."/>
            <person name="Mahowald M."/>
            <person name="Liep D."/>
            <person name="Gordon J."/>
        </authorList>
    </citation>
    <scope>NUCLEOTIDE SEQUENCE [LARGE SCALE GENOMIC DNA]</scope>
    <source>
        <strain evidence="2 3">DSM 17136</strain>
    </source>
</reference>
<protein>
    <recommendedName>
        <fullName evidence="1">Non-reducing end beta-L-arabinofuranosidase-like GH127 catalytic domain-containing protein</fullName>
    </recommendedName>
</protein>
<proteinExistence type="predicted"/>
<dbReference type="InterPro" id="IPR049174">
    <property type="entry name" value="Beta-AFase-like"/>
</dbReference>
<reference evidence="2 3" key="2">
    <citation type="submission" date="2008-04" db="EMBL/GenBank/DDBJ databases">
        <authorList>
            <person name="Fulton L."/>
            <person name="Clifton S."/>
            <person name="Fulton B."/>
            <person name="Xu J."/>
            <person name="Minx P."/>
            <person name="Pepin K.H."/>
            <person name="Johnson M."/>
            <person name="Thiruvilangam P."/>
            <person name="Bhonagiri V."/>
            <person name="Nash W.E."/>
            <person name="Mardis E.R."/>
            <person name="Wilson R.K."/>
        </authorList>
    </citation>
    <scope>NUCLEOTIDE SEQUENCE [LARGE SCALE GENOMIC DNA]</scope>
    <source>
        <strain evidence="2 3">DSM 17136</strain>
    </source>
</reference>
<dbReference type="RefSeq" id="WP_007570896.1">
    <property type="nucleotide sequence ID" value="NZ_DS981505.1"/>
</dbReference>